<gene>
    <name evidence="1" type="ORF">HK439_17220</name>
</gene>
<keyword evidence="1" id="KW-0378">Hydrolase</keyword>
<sequence>MKISDTDILLVPGYGDTPSGHWMMRWQAKMANAWVVEQKNWFQPVRKVWQDALEKRLEKTTRPVVLVGHSLGCILIAHAAHALPKDKVRGAFLVAPTDLERDAPKPAFDTGNFVPLPRAPLPFPAHVVASRTDPHCAYARAEELAKAWGATFQDAGEAGHINLESGRGPWPEGMMSFAYFMKRLG</sequence>
<dbReference type="RefSeq" id="WP_190292748.1">
    <property type="nucleotide sequence ID" value="NZ_JABFCZ010000019.1"/>
</dbReference>
<name>A0A926P121_9HYPH</name>
<dbReference type="GO" id="GO:0016787">
    <property type="term" value="F:hydrolase activity"/>
    <property type="evidence" value="ECO:0007669"/>
    <property type="project" value="UniProtKB-KW"/>
</dbReference>
<reference evidence="1" key="1">
    <citation type="submission" date="2020-05" db="EMBL/GenBank/DDBJ databases">
        <title>Identification of trans-AT polyketide cluster in two marine bacteria, producers of a novel glutaramide-containing polyketide sesbanimide D and analogs.</title>
        <authorList>
            <person name="Kacar D."/>
            <person name="Rodriguez P."/>
            <person name="Canedo L."/>
            <person name="Gonzalez E."/>
            <person name="Galan B."/>
            <person name="De La Calle F."/>
            <person name="Garcia J.L."/>
        </authorList>
    </citation>
    <scope>NUCLEOTIDE SEQUENCE</scope>
    <source>
        <strain evidence="1">PHM038</strain>
    </source>
</reference>
<dbReference type="InterPro" id="IPR029058">
    <property type="entry name" value="AB_hydrolase_fold"/>
</dbReference>
<accession>A0A926P121</accession>
<proteinExistence type="predicted"/>
<dbReference type="EMBL" id="JABFCZ010000019">
    <property type="protein sequence ID" value="MBD1548011.1"/>
    <property type="molecule type" value="Genomic_DNA"/>
</dbReference>
<dbReference type="Proteomes" id="UP000598467">
    <property type="component" value="Unassembled WGS sequence"/>
</dbReference>
<comment type="caution">
    <text evidence="1">The sequence shown here is derived from an EMBL/GenBank/DDBJ whole genome shotgun (WGS) entry which is preliminary data.</text>
</comment>
<dbReference type="Gene3D" id="3.40.50.1820">
    <property type="entry name" value="alpha/beta hydrolase"/>
    <property type="match status" value="1"/>
</dbReference>
<dbReference type="Pfam" id="PF06821">
    <property type="entry name" value="Ser_hydrolase"/>
    <property type="match status" value="1"/>
</dbReference>
<dbReference type="InterPro" id="IPR010662">
    <property type="entry name" value="RBBP9/YdeN"/>
</dbReference>
<organism evidence="1 2">
    <name type="scientific">Roseibium aggregatum</name>
    <dbReference type="NCBI Taxonomy" id="187304"/>
    <lineage>
        <taxon>Bacteria</taxon>
        <taxon>Pseudomonadati</taxon>
        <taxon>Pseudomonadota</taxon>
        <taxon>Alphaproteobacteria</taxon>
        <taxon>Hyphomicrobiales</taxon>
        <taxon>Stappiaceae</taxon>
        <taxon>Roseibium</taxon>
    </lineage>
</organism>
<evidence type="ECO:0000313" key="2">
    <source>
        <dbReference type="Proteomes" id="UP000598467"/>
    </source>
</evidence>
<evidence type="ECO:0000313" key="1">
    <source>
        <dbReference type="EMBL" id="MBD1548011.1"/>
    </source>
</evidence>
<protein>
    <submittedName>
        <fullName evidence="1">Alpha/beta hydrolase</fullName>
    </submittedName>
</protein>
<dbReference type="SUPFAM" id="SSF53474">
    <property type="entry name" value="alpha/beta-Hydrolases"/>
    <property type="match status" value="1"/>
</dbReference>
<dbReference type="AlphaFoldDB" id="A0A926P121"/>